<keyword evidence="3" id="KW-1185">Reference proteome</keyword>
<dbReference type="InterPro" id="IPR006721">
    <property type="entry name" value="ATP_synth_F1_esu_mt"/>
</dbReference>
<comment type="similarity">
    <text evidence="1">Belongs to the eukaryotic ATPase epsilon family.</text>
</comment>
<accession>A0ABQ8J687</accession>
<organism evidence="2 3">
    <name type="scientific">Dermatophagoides pteronyssinus</name>
    <name type="common">European house dust mite</name>
    <dbReference type="NCBI Taxonomy" id="6956"/>
    <lineage>
        <taxon>Eukaryota</taxon>
        <taxon>Metazoa</taxon>
        <taxon>Ecdysozoa</taxon>
        <taxon>Arthropoda</taxon>
        <taxon>Chelicerata</taxon>
        <taxon>Arachnida</taxon>
        <taxon>Acari</taxon>
        <taxon>Acariformes</taxon>
        <taxon>Sarcoptiformes</taxon>
        <taxon>Astigmata</taxon>
        <taxon>Psoroptidia</taxon>
        <taxon>Analgoidea</taxon>
        <taxon>Pyroglyphidae</taxon>
        <taxon>Dermatophagoidinae</taxon>
        <taxon>Dermatophagoides</taxon>
    </lineage>
</organism>
<evidence type="ECO:0008006" key="4">
    <source>
        <dbReference type="Google" id="ProtNLM"/>
    </source>
</evidence>
<evidence type="ECO:0000256" key="1">
    <source>
        <dbReference type="ARBA" id="ARBA00009502"/>
    </source>
</evidence>
<dbReference type="InterPro" id="IPR036742">
    <property type="entry name" value="ATP_synth_F1_esu_sf_mt"/>
</dbReference>
<reference evidence="2 3" key="1">
    <citation type="journal article" date="2018" name="J. Allergy Clin. Immunol.">
        <title>High-quality assembly of Dermatophagoides pteronyssinus genome and transcriptome reveals a wide range of novel allergens.</title>
        <authorList>
            <person name="Liu X.Y."/>
            <person name="Yang K.Y."/>
            <person name="Wang M.Q."/>
            <person name="Kwok J.S."/>
            <person name="Zeng X."/>
            <person name="Yang Z."/>
            <person name="Xiao X.J."/>
            <person name="Lau C.P."/>
            <person name="Li Y."/>
            <person name="Huang Z.M."/>
            <person name="Ba J.G."/>
            <person name="Yim A.K."/>
            <person name="Ouyang C.Y."/>
            <person name="Ngai S.M."/>
            <person name="Chan T.F."/>
            <person name="Leung E.L."/>
            <person name="Liu L."/>
            <person name="Liu Z.G."/>
            <person name="Tsui S.K."/>
        </authorList>
    </citation>
    <scope>NUCLEOTIDE SEQUENCE [LARGE SCALE GENOMIC DNA]</scope>
    <source>
        <strain evidence="2">Derp</strain>
    </source>
</reference>
<reference evidence="2 3" key="2">
    <citation type="journal article" date="2022" name="Mol. Biol. Evol.">
        <title>Comparative Genomics Reveals Insights into the Divergent Evolution of Astigmatic Mites and Household Pest Adaptations.</title>
        <authorList>
            <person name="Xiong Q."/>
            <person name="Wan A.T."/>
            <person name="Liu X."/>
            <person name="Fung C.S."/>
            <person name="Xiao X."/>
            <person name="Malainual N."/>
            <person name="Hou J."/>
            <person name="Wang L."/>
            <person name="Wang M."/>
            <person name="Yang K.Y."/>
            <person name="Cui Y."/>
            <person name="Leung E.L."/>
            <person name="Nong W."/>
            <person name="Shin S.K."/>
            <person name="Au S.W."/>
            <person name="Jeong K.Y."/>
            <person name="Chew F.T."/>
            <person name="Hui J.H."/>
            <person name="Leung T.F."/>
            <person name="Tungtrongchitr A."/>
            <person name="Zhong N."/>
            <person name="Liu Z."/>
            <person name="Tsui S.K."/>
        </authorList>
    </citation>
    <scope>NUCLEOTIDE SEQUENCE [LARGE SCALE GENOMIC DNA]</scope>
    <source>
        <strain evidence="2">Derp</strain>
    </source>
</reference>
<sequence length="52" mass="6055">MSYWRSAGITYLRYSAIAARQVRESVKKELRRDPIVDTLTIKRSDKKQAVAK</sequence>
<comment type="caution">
    <text evidence="2">The sequence shown here is derived from an EMBL/GenBank/DDBJ whole genome shotgun (WGS) entry which is preliminary data.</text>
</comment>
<dbReference type="EMBL" id="NJHN03000067">
    <property type="protein sequence ID" value="KAH9418047.1"/>
    <property type="molecule type" value="Genomic_DNA"/>
</dbReference>
<gene>
    <name evidence="2" type="ORF">DERP_008303</name>
</gene>
<dbReference type="Pfam" id="PF04627">
    <property type="entry name" value="ATP-synt_Eps"/>
    <property type="match status" value="1"/>
</dbReference>
<dbReference type="SUPFAM" id="SSF48690">
    <property type="entry name" value="Epsilon subunit of mitochondrial F1F0-ATP synthase"/>
    <property type="match status" value="1"/>
</dbReference>
<evidence type="ECO:0000313" key="2">
    <source>
        <dbReference type="EMBL" id="KAH9418047.1"/>
    </source>
</evidence>
<name>A0ABQ8J687_DERPT</name>
<dbReference type="Gene3D" id="1.10.1620.20">
    <property type="entry name" value="ATP synthase, F1 complex, epsilon subunit superfamily, mitochondrial"/>
    <property type="match status" value="1"/>
</dbReference>
<proteinExistence type="inferred from homology"/>
<evidence type="ECO:0000313" key="3">
    <source>
        <dbReference type="Proteomes" id="UP000887458"/>
    </source>
</evidence>
<protein>
    <recommendedName>
        <fullName evidence="4">ATP synthase subunit epsilon, mitochondrial-like</fullName>
    </recommendedName>
</protein>
<dbReference type="Proteomes" id="UP000887458">
    <property type="component" value="Unassembled WGS sequence"/>
</dbReference>
<dbReference type="CDD" id="cd12153">
    <property type="entry name" value="F1-ATPase_epsilon"/>
    <property type="match status" value="1"/>
</dbReference>